<dbReference type="Pfam" id="PF16344">
    <property type="entry name" value="FecR_C"/>
    <property type="match status" value="1"/>
</dbReference>
<feature type="domain" description="Protein FecR C-terminal" evidence="3">
    <location>
        <begin position="323"/>
        <end position="389"/>
    </location>
</feature>
<feature type="domain" description="FecR protein" evidence="2">
    <location>
        <begin position="182"/>
        <end position="277"/>
    </location>
</feature>
<dbReference type="Pfam" id="PF04773">
    <property type="entry name" value="FecR"/>
    <property type="match status" value="1"/>
</dbReference>
<keyword evidence="1" id="KW-0472">Membrane</keyword>
<accession>A0A4R6WEA0</accession>
<keyword evidence="1" id="KW-1133">Transmembrane helix</keyword>
<proteinExistence type="predicted"/>
<keyword evidence="5" id="KW-1185">Reference proteome</keyword>
<dbReference type="Proteomes" id="UP000295292">
    <property type="component" value="Unassembled WGS sequence"/>
</dbReference>
<reference evidence="4 5" key="1">
    <citation type="submission" date="2019-03" db="EMBL/GenBank/DDBJ databases">
        <title>Genomic Encyclopedia of Archaeal and Bacterial Type Strains, Phase II (KMG-II): from individual species to whole genera.</title>
        <authorList>
            <person name="Goeker M."/>
        </authorList>
    </citation>
    <scope>NUCLEOTIDE SEQUENCE [LARGE SCALE GENOMIC DNA]</scope>
    <source>
        <strain evidence="4 5">DSM 28353</strain>
    </source>
</reference>
<evidence type="ECO:0000259" key="3">
    <source>
        <dbReference type="Pfam" id="PF16344"/>
    </source>
</evidence>
<dbReference type="InterPro" id="IPR032508">
    <property type="entry name" value="FecR_C"/>
</dbReference>
<evidence type="ECO:0000313" key="5">
    <source>
        <dbReference type="Proteomes" id="UP000295292"/>
    </source>
</evidence>
<sequence>MELDRNEIITLLQQYLRDELDEQDRLKVENWANSSEANSAILRKIDDANQLREDLESFHSIPVDIARTLRHIQNQSPIRPATEENRPIKTIGYWLPYVAAILLVIGGGIGTWLYTKQTETEQSQVTDIKPAQGEAFILLADGSRIDLNESKSGIVVNKDGIAYTDGSSVGGKTVEPAQQLLLQTSRGGTYQIVLSDGTKVSLNASSSLQYPTVFDSERREVELKGEAYFEVTSNKQKPFIVKTDAHSAVEVLGTHFNINNYANEKTINTTLIEGSVRVQHNNKLAVLKPGMQARIDPNKSSGEIAILHGENIDQVLAWKKGVFNFDGSGIEEIMKQLERWYDIEVNYAGNIPQTRFFGEISREESLSDILNALKESGIRFKLKERRLTILSN</sequence>
<dbReference type="InterPro" id="IPR012373">
    <property type="entry name" value="Ferrdict_sens_TM"/>
</dbReference>
<evidence type="ECO:0000313" key="4">
    <source>
        <dbReference type="EMBL" id="TDQ78119.1"/>
    </source>
</evidence>
<feature type="transmembrane region" description="Helical" evidence="1">
    <location>
        <begin position="94"/>
        <end position="114"/>
    </location>
</feature>
<dbReference type="OrthoDB" id="1099963at2"/>
<organism evidence="4 5">
    <name type="scientific">Sphingobacterium yanglingense</name>
    <dbReference type="NCBI Taxonomy" id="1437280"/>
    <lineage>
        <taxon>Bacteria</taxon>
        <taxon>Pseudomonadati</taxon>
        <taxon>Bacteroidota</taxon>
        <taxon>Sphingobacteriia</taxon>
        <taxon>Sphingobacteriales</taxon>
        <taxon>Sphingobacteriaceae</taxon>
        <taxon>Sphingobacterium</taxon>
    </lineage>
</organism>
<dbReference type="RefSeq" id="WP_133584371.1">
    <property type="nucleotide sequence ID" value="NZ_SNYV01000013.1"/>
</dbReference>
<dbReference type="GO" id="GO:0016989">
    <property type="term" value="F:sigma factor antagonist activity"/>
    <property type="evidence" value="ECO:0007669"/>
    <property type="project" value="TreeGrafter"/>
</dbReference>
<dbReference type="AlphaFoldDB" id="A0A4R6WEA0"/>
<dbReference type="InterPro" id="IPR006860">
    <property type="entry name" value="FecR"/>
</dbReference>
<keyword evidence="1" id="KW-0812">Transmembrane</keyword>
<dbReference type="Gene3D" id="3.55.50.30">
    <property type="match status" value="1"/>
</dbReference>
<dbReference type="Gene3D" id="2.60.120.1440">
    <property type="match status" value="1"/>
</dbReference>
<dbReference type="EMBL" id="SNYV01000013">
    <property type="protein sequence ID" value="TDQ78119.1"/>
    <property type="molecule type" value="Genomic_DNA"/>
</dbReference>
<evidence type="ECO:0000259" key="2">
    <source>
        <dbReference type="Pfam" id="PF04773"/>
    </source>
</evidence>
<dbReference type="FunFam" id="2.60.120.1440:FF:000001">
    <property type="entry name" value="Putative anti-sigma factor"/>
    <property type="match status" value="1"/>
</dbReference>
<gene>
    <name evidence="4" type="ORF">CLV99_2097</name>
</gene>
<name>A0A4R6WEA0_9SPHI</name>
<dbReference type="PANTHER" id="PTHR30273:SF2">
    <property type="entry name" value="PROTEIN FECR"/>
    <property type="match status" value="1"/>
</dbReference>
<evidence type="ECO:0000256" key="1">
    <source>
        <dbReference type="SAM" id="Phobius"/>
    </source>
</evidence>
<protein>
    <submittedName>
        <fullName evidence="4">FecR family protein</fullName>
    </submittedName>
</protein>
<dbReference type="PANTHER" id="PTHR30273">
    <property type="entry name" value="PERIPLASMIC SIGNAL SENSOR AND SIGMA FACTOR ACTIVATOR FECR-RELATED"/>
    <property type="match status" value="1"/>
</dbReference>
<comment type="caution">
    <text evidence="4">The sequence shown here is derived from an EMBL/GenBank/DDBJ whole genome shotgun (WGS) entry which is preliminary data.</text>
</comment>